<comment type="caution">
    <text evidence="1">The sequence shown here is derived from an EMBL/GenBank/DDBJ whole genome shotgun (WGS) entry which is preliminary data.</text>
</comment>
<keyword evidence="2" id="KW-1185">Reference proteome</keyword>
<protein>
    <submittedName>
        <fullName evidence="1">Uncharacterized protein</fullName>
    </submittedName>
</protein>
<organism evidence="1 2">
    <name type="scientific">Gordoniibacillus kamchatkensis</name>
    <dbReference type="NCBI Taxonomy" id="1590651"/>
    <lineage>
        <taxon>Bacteria</taxon>
        <taxon>Bacillati</taxon>
        <taxon>Bacillota</taxon>
        <taxon>Bacilli</taxon>
        <taxon>Bacillales</taxon>
        <taxon>Paenibacillaceae</taxon>
        <taxon>Gordoniibacillus</taxon>
    </lineage>
</organism>
<accession>A0ABR5AA34</accession>
<evidence type="ECO:0000313" key="2">
    <source>
        <dbReference type="Proteomes" id="UP000031967"/>
    </source>
</evidence>
<dbReference type="Proteomes" id="UP000031967">
    <property type="component" value="Unassembled WGS sequence"/>
</dbReference>
<name>A0ABR5AA34_9BACL</name>
<proteinExistence type="predicted"/>
<dbReference type="EMBL" id="JXAK01000090">
    <property type="protein sequence ID" value="KIL37864.1"/>
    <property type="molecule type" value="Genomic_DNA"/>
</dbReference>
<sequence length="72" mass="7682">MLCTREPNCTAGPLQGLDPLRPAATWQNLSLPVPAVSRLSRRAVRPAASRLRLDPLLSAAAQLNLSLAVPEV</sequence>
<reference evidence="1 2" key="1">
    <citation type="submission" date="2014-12" db="EMBL/GenBank/DDBJ databases">
        <title>Draft genome sequence of Paenibacillus kamchatkensis strain B-2647.</title>
        <authorList>
            <person name="Karlyshev A.V."/>
            <person name="Kudryashova E.B."/>
        </authorList>
    </citation>
    <scope>NUCLEOTIDE SEQUENCE [LARGE SCALE GENOMIC DNA]</scope>
    <source>
        <strain evidence="1 2">VKM B-2647</strain>
    </source>
</reference>
<gene>
    <name evidence="1" type="ORF">SD70_30115</name>
</gene>
<feature type="non-terminal residue" evidence="1">
    <location>
        <position position="72"/>
    </location>
</feature>
<evidence type="ECO:0000313" key="1">
    <source>
        <dbReference type="EMBL" id="KIL37864.1"/>
    </source>
</evidence>